<dbReference type="InterPro" id="IPR028349">
    <property type="entry name" value="PafC-like"/>
</dbReference>
<dbReference type="InterPro" id="IPR036390">
    <property type="entry name" value="WH_DNA-bd_sf"/>
</dbReference>
<dbReference type="InterPro" id="IPR057727">
    <property type="entry name" value="WCX_dom"/>
</dbReference>
<organism evidence="4 5">
    <name type="scientific">Halalkalibacter kiskunsagensis</name>
    <dbReference type="NCBI Taxonomy" id="1548599"/>
    <lineage>
        <taxon>Bacteria</taxon>
        <taxon>Bacillati</taxon>
        <taxon>Bacillota</taxon>
        <taxon>Bacilli</taxon>
        <taxon>Bacillales</taxon>
        <taxon>Bacillaceae</taxon>
        <taxon>Halalkalibacter</taxon>
    </lineage>
</organism>
<dbReference type="EMBL" id="JBHLUX010000004">
    <property type="protein sequence ID" value="MFC0469301.1"/>
    <property type="molecule type" value="Genomic_DNA"/>
</dbReference>
<dbReference type="InterPro" id="IPR051534">
    <property type="entry name" value="CBASS_pafABC_assoc_protein"/>
</dbReference>
<feature type="domain" description="Helix-turn-helix type 11" evidence="1">
    <location>
        <begin position="10"/>
        <end position="54"/>
    </location>
</feature>
<dbReference type="PANTHER" id="PTHR34580">
    <property type="match status" value="1"/>
</dbReference>
<sequence length="322" mass="38012">MSERLIRLVRIINLVQSSPGIKSKELAERCETTERTIYRDLEMLSAARVPIVSDGYGKGNRFVGNFSLYPLDWTDEEAVAFGMLPNILDPISHLVPPDFYPAYEKVMATHQKEKKDLQDVLQKMVSIIQMGTPAFQEQQQNFLSPVIQAILNSRTIEVVYHTQSRDVTTSRSLDPYYLIPRDHRFYLIAYCHEKQKVLTFRLSRFLEVTQTDRTFEKQEFNLKDYFTHTWSIIQGTDKIHFKVLFSENIARYIKEEELFVKPKLTEREDGSLLFEVTLNHDREFLQWIMQYGTDAEILEPIEYRNKMKATLESWIQMYQKKL</sequence>
<dbReference type="PANTHER" id="PTHR34580:SF1">
    <property type="entry name" value="PROTEIN PAFC"/>
    <property type="match status" value="1"/>
</dbReference>
<evidence type="ECO:0000259" key="2">
    <source>
        <dbReference type="Pfam" id="PF13280"/>
    </source>
</evidence>
<evidence type="ECO:0000259" key="3">
    <source>
        <dbReference type="Pfam" id="PF25583"/>
    </source>
</evidence>
<name>A0ABV6K7L7_9BACI</name>
<evidence type="ECO:0000259" key="1">
    <source>
        <dbReference type="Pfam" id="PF08279"/>
    </source>
</evidence>
<dbReference type="InterPro" id="IPR036388">
    <property type="entry name" value="WH-like_DNA-bd_sf"/>
</dbReference>
<dbReference type="Pfam" id="PF13280">
    <property type="entry name" value="WYL"/>
    <property type="match status" value="1"/>
</dbReference>
<gene>
    <name evidence="4" type="ORF">ACFFHM_01795</name>
</gene>
<dbReference type="Pfam" id="PF25583">
    <property type="entry name" value="WCX"/>
    <property type="match status" value="1"/>
</dbReference>
<dbReference type="InterPro" id="IPR026881">
    <property type="entry name" value="WYL_dom"/>
</dbReference>
<reference evidence="4 5" key="1">
    <citation type="submission" date="2024-09" db="EMBL/GenBank/DDBJ databases">
        <authorList>
            <person name="Sun Q."/>
            <person name="Mori K."/>
        </authorList>
    </citation>
    <scope>NUCLEOTIDE SEQUENCE [LARGE SCALE GENOMIC DNA]</scope>
    <source>
        <strain evidence="4 5">NCAIM B.02610</strain>
    </source>
</reference>
<dbReference type="Pfam" id="PF08279">
    <property type="entry name" value="HTH_11"/>
    <property type="match status" value="1"/>
</dbReference>
<dbReference type="RefSeq" id="WP_335962994.1">
    <property type="nucleotide sequence ID" value="NZ_JAXBLX010000039.1"/>
</dbReference>
<evidence type="ECO:0000313" key="5">
    <source>
        <dbReference type="Proteomes" id="UP001589838"/>
    </source>
</evidence>
<dbReference type="InterPro" id="IPR013196">
    <property type="entry name" value="HTH_11"/>
</dbReference>
<comment type="caution">
    <text evidence="4">The sequence shown here is derived from an EMBL/GenBank/DDBJ whole genome shotgun (WGS) entry which is preliminary data.</text>
</comment>
<protein>
    <submittedName>
        <fullName evidence="4">Transcriptional regulator</fullName>
    </submittedName>
</protein>
<accession>A0ABV6K7L7</accession>
<dbReference type="Proteomes" id="UP001589838">
    <property type="component" value="Unassembled WGS sequence"/>
</dbReference>
<evidence type="ECO:0000313" key="4">
    <source>
        <dbReference type="EMBL" id="MFC0469301.1"/>
    </source>
</evidence>
<dbReference type="PIRSF" id="PIRSF016838">
    <property type="entry name" value="PafC"/>
    <property type="match status" value="1"/>
</dbReference>
<feature type="domain" description="WCX" evidence="3">
    <location>
        <begin position="238"/>
        <end position="313"/>
    </location>
</feature>
<proteinExistence type="predicted"/>
<feature type="domain" description="WYL" evidence="2">
    <location>
        <begin position="143"/>
        <end position="209"/>
    </location>
</feature>
<dbReference type="SUPFAM" id="SSF46785">
    <property type="entry name" value="Winged helix' DNA-binding domain"/>
    <property type="match status" value="1"/>
</dbReference>
<dbReference type="PROSITE" id="PS52050">
    <property type="entry name" value="WYL"/>
    <property type="match status" value="1"/>
</dbReference>
<keyword evidence="5" id="KW-1185">Reference proteome</keyword>
<dbReference type="Gene3D" id="1.10.10.10">
    <property type="entry name" value="Winged helix-like DNA-binding domain superfamily/Winged helix DNA-binding domain"/>
    <property type="match status" value="1"/>
</dbReference>